<dbReference type="OrthoDB" id="272864at2"/>
<dbReference type="KEGG" id="alus:STSP2_03510"/>
<keyword evidence="1" id="KW-0812">Transmembrane</keyword>
<dbReference type="Proteomes" id="UP000189674">
    <property type="component" value="Chromosome"/>
</dbReference>
<organism evidence="2 3">
    <name type="scientific">Anaerohalosphaera lusitana</name>
    <dbReference type="NCBI Taxonomy" id="1936003"/>
    <lineage>
        <taxon>Bacteria</taxon>
        <taxon>Pseudomonadati</taxon>
        <taxon>Planctomycetota</taxon>
        <taxon>Phycisphaerae</taxon>
        <taxon>Sedimentisphaerales</taxon>
        <taxon>Anaerohalosphaeraceae</taxon>
        <taxon>Anaerohalosphaera</taxon>
    </lineage>
</organism>
<feature type="transmembrane region" description="Helical" evidence="1">
    <location>
        <begin position="218"/>
        <end position="238"/>
    </location>
</feature>
<protein>
    <recommendedName>
        <fullName evidence="4">DUF4239 domain-containing protein</fullName>
    </recommendedName>
</protein>
<name>A0A1U9NRE1_9BACT</name>
<evidence type="ECO:0008006" key="4">
    <source>
        <dbReference type="Google" id="ProtNLM"/>
    </source>
</evidence>
<dbReference type="InterPro" id="IPR025333">
    <property type="entry name" value="DUF4239"/>
</dbReference>
<gene>
    <name evidence="2" type="ORF">STSP2_03510</name>
</gene>
<feature type="transmembrane region" description="Helical" evidence="1">
    <location>
        <begin position="12"/>
        <end position="36"/>
    </location>
</feature>
<feature type="transmembrane region" description="Helical" evidence="1">
    <location>
        <begin position="191"/>
        <end position="212"/>
    </location>
</feature>
<dbReference type="Pfam" id="PF14023">
    <property type="entry name" value="Bestrophin-like"/>
    <property type="match status" value="1"/>
</dbReference>
<feature type="transmembrane region" description="Helical" evidence="1">
    <location>
        <begin position="48"/>
        <end position="70"/>
    </location>
</feature>
<evidence type="ECO:0000313" key="2">
    <source>
        <dbReference type="EMBL" id="AQT70304.1"/>
    </source>
</evidence>
<dbReference type="RefSeq" id="WP_146663903.1">
    <property type="nucleotide sequence ID" value="NZ_CP019791.1"/>
</dbReference>
<reference evidence="3" key="1">
    <citation type="submission" date="2017-02" db="EMBL/GenBank/DDBJ databases">
        <title>Comparative genomics and description of representatives of a novel lineage of planctomycetes thriving in anoxic sediments.</title>
        <authorList>
            <person name="Spring S."/>
            <person name="Bunk B."/>
            <person name="Sproer C."/>
        </authorList>
    </citation>
    <scope>NUCLEOTIDE SEQUENCE [LARGE SCALE GENOMIC DNA]</scope>
    <source>
        <strain evidence="3">ST-NAGAB-D1</strain>
    </source>
</reference>
<proteinExistence type="predicted"/>
<dbReference type="AlphaFoldDB" id="A0A1U9NRE1"/>
<evidence type="ECO:0000256" key="1">
    <source>
        <dbReference type="SAM" id="Phobius"/>
    </source>
</evidence>
<dbReference type="EMBL" id="CP019791">
    <property type="protein sequence ID" value="AQT70304.1"/>
    <property type="molecule type" value="Genomic_DNA"/>
</dbReference>
<keyword evidence="1" id="KW-1133">Transmembrane helix</keyword>
<evidence type="ECO:0000313" key="3">
    <source>
        <dbReference type="Proteomes" id="UP000189674"/>
    </source>
</evidence>
<accession>A0A1U9NRE1</accession>
<keyword evidence="3" id="KW-1185">Reference proteome</keyword>
<keyword evidence="1" id="KW-0472">Membrane</keyword>
<sequence length="266" mass="29922">MEKVSFLDYLSLPWLFAATFILVLLALSTGVFWGRFKAKRPEHEPDSSVGPAVGATLAMVGFLIAFAFALSNERLETRKQLLLDEVNAIGTAYLRTHLLEDPYGREIKKLLEKYVDIRTLVADEAVRADPEKMKQLIARSEQLQDLMWLQTKKMVEADNKSPVEAVFISSLNELFDLHTSRVVVTRYRFQAIVWYIIYVAMILSMLAVGYQMGLSGRGSTLIVIAVALTFSAILLLVVDLDRTSTGTMVVNQGPMLELQKTMQLKE</sequence>